<organism evidence="1 2">
    <name type="scientific">Rotaria magnacalcarata</name>
    <dbReference type="NCBI Taxonomy" id="392030"/>
    <lineage>
        <taxon>Eukaryota</taxon>
        <taxon>Metazoa</taxon>
        <taxon>Spiralia</taxon>
        <taxon>Gnathifera</taxon>
        <taxon>Rotifera</taxon>
        <taxon>Eurotatoria</taxon>
        <taxon>Bdelloidea</taxon>
        <taxon>Philodinida</taxon>
        <taxon>Philodinidae</taxon>
        <taxon>Rotaria</taxon>
    </lineage>
</organism>
<comment type="caution">
    <text evidence="1">The sequence shown here is derived from an EMBL/GenBank/DDBJ whole genome shotgun (WGS) entry which is preliminary data.</text>
</comment>
<evidence type="ECO:0000313" key="1">
    <source>
        <dbReference type="EMBL" id="CAF5205872.1"/>
    </source>
</evidence>
<accession>A0A8S3IWD9</accession>
<reference evidence="1" key="1">
    <citation type="submission" date="2021-02" db="EMBL/GenBank/DDBJ databases">
        <authorList>
            <person name="Nowell W R."/>
        </authorList>
    </citation>
    <scope>NUCLEOTIDE SEQUENCE</scope>
</reference>
<dbReference type="EMBL" id="CAJOBI010335943">
    <property type="protein sequence ID" value="CAF5205872.1"/>
    <property type="molecule type" value="Genomic_DNA"/>
</dbReference>
<evidence type="ECO:0000313" key="2">
    <source>
        <dbReference type="Proteomes" id="UP000676336"/>
    </source>
</evidence>
<proteinExistence type="predicted"/>
<dbReference type="AlphaFoldDB" id="A0A8S3IWD9"/>
<protein>
    <submittedName>
        <fullName evidence="1">Uncharacterized protein</fullName>
    </submittedName>
</protein>
<feature type="non-terminal residue" evidence="1">
    <location>
        <position position="67"/>
    </location>
</feature>
<gene>
    <name evidence="1" type="ORF">SMN809_LOCUS76874</name>
</gene>
<name>A0A8S3IWD9_9BILA</name>
<dbReference type="Proteomes" id="UP000676336">
    <property type="component" value="Unassembled WGS sequence"/>
</dbReference>
<sequence length="67" mass="7887">MHDERVERHIRGVQETLEQTDADYRRMLNEFAESIVTYKDEIFGLEQVFVNATTSGRLLSLQDRLSK</sequence>